<organism evidence="3 4">
    <name type="scientific">Cohnella boryungensis</name>
    <dbReference type="NCBI Taxonomy" id="768479"/>
    <lineage>
        <taxon>Bacteria</taxon>
        <taxon>Bacillati</taxon>
        <taxon>Bacillota</taxon>
        <taxon>Bacilli</taxon>
        <taxon>Bacillales</taxon>
        <taxon>Paenibacillaceae</taxon>
        <taxon>Cohnella</taxon>
    </lineage>
</organism>
<feature type="transmembrane region" description="Helical" evidence="1">
    <location>
        <begin position="95"/>
        <end position="117"/>
    </location>
</feature>
<dbReference type="Proteomes" id="UP001595755">
    <property type="component" value="Unassembled WGS sequence"/>
</dbReference>
<dbReference type="InterPro" id="IPR025962">
    <property type="entry name" value="SdpI/YhfL"/>
</dbReference>
<protein>
    <submittedName>
        <fullName evidence="3">SdpI family protein</fullName>
    </submittedName>
</protein>
<evidence type="ECO:0000259" key="2">
    <source>
        <dbReference type="Pfam" id="PF07853"/>
    </source>
</evidence>
<evidence type="ECO:0000313" key="4">
    <source>
        <dbReference type="Proteomes" id="UP001595755"/>
    </source>
</evidence>
<feature type="transmembrane region" description="Helical" evidence="1">
    <location>
        <begin position="173"/>
        <end position="192"/>
    </location>
</feature>
<dbReference type="PANTHER" id="PTHR37810">
    <property type="entry name" value="IMMUNITY PROTEIN SDPI"/>
    <property type="match status" value="1"/>
</dbReference>
<name>A0ABV8S9A4_9BACL</name>
<dbReference type="InterPro" id="IPR012867">
    <property type="entry name" value="DUF1648"/>
</dbReference>
<proteinExistence type="predicted"/>
<feature type="transmembrane region" description="Helical" evidence="1">
    <location>
        <begin position="62"/>
        <end position="83"/>
    </location>
</feature>
<feature type="transmembrane region" description="Helical" evidence="1">
    <location>
        <begin position="17"/>
        <end position="34"/>
    </location>
</feature>
<evidence type="ECO:0000256" key="1">
    <source>
        <dbReference type="SAM" id="Phobius"/>
    </source>
</evidence>
<dbReference type="Pfam" id="PF13630">
    <property type="entry name" value="SdpI"/>
    <property type="match status" value="1"/>
</dbReference>
<sequence length="226" mass="25856">MTNPNETFKASWSRNDWFLLGTNVILFAVLFFLFDKRLPEHVASHFNLQGEQDRSMAKGGFWLMYAGLGIALPAFLSFARYLDPRKANYARFERFYTLTRWAISLFLHGIMLCMILVSLDYRISIPNVVIGGLGLLWMVIGNGMSQVRSNFFIGIRTPWALMDERNWQLTHRFGARMWFLAGAVMFISAWFVSPVGGFIVVITGALVSSLVPLVYSFILFKRNSRA</sequence>
<evidence type="ECO:0000313" key="3">
    <source>
        <dbReference type="EMBL" id="MFC4303387.1"/>
    </source>
</evidence>
<accession>A0ABV8S9A4</accession>
<dbReference type="PIRSF" id="PIRSF038959">
    <property type="entry name" value="SdpI"/>
    <property type="match status" value="1"/>
</dbReference>
<dbReference type="InterPro" id="IPR026272">
    <property type="entry name" value="SdpI"/>
</dbReference>
<dbReference type="PANTHER" id="PTHR37810:SF5">
    <property type="entry name" value="IMMUNITY PROTEIN SDPI"/>
    <property type="match status" value="1"/>
</dbReference>
<feature type="domain" description="DUF1648" evidence="2">
    <location>
        <begin position="26"/>
        <end position="66"/>
    </location>
</feature>
<dbReference type="RefSeq" id="WP_204602889.1">
    <property type="nucleotide sequence ID" value="NZ_JBHSED010000013.1"/>
</dbReference>
<dbReference type="EMBL" id="JBHSED010000013">
    <property type="protein sequence ID" value="MFC4303387.1"/>
    <property type="molecule type" value="Genomic_DNA"/>
</dbReference>
<keyword evidence="1" id="KW-0472">Membrane</keyword>
<feature type="transmembrane region" description="Helical" evidence="1">
    <location>
        <begin position="198"/>
        <end position="220"/>
    </location>
</feature>
<keyword evidence="4" id="KW-1185">Reference proteome</keyword>
<dbReference type="Pfam" id="PF07853">
    <property type="entry name" value="DUF1648"/>
    <property type="match status" value="1"/>
</dbReference>
<comment type="caution">
    <text evidence="3">The sequence shown here is derived from an EMBL/GenBank/DDBJ whole genome shotgun (WGS) entry which is preliminary data.</text>
</comment>
<keyword evidence="1" id="KW-0812">Transmembrane</keyword>
<gene>
    <name evidence="3" type="ORF">ACFO1S_07975</name>
</gene>
<keyword evidence="1" id="KW-1133">Transmembrane helix</keyword>
<reference evidence="4" key="1">
    <citation type="journal article" date="2019" name="Int. J. Syst. Evol. Microbiol.">
        <title>The Global Catalogue of Microorganisms (GCM) 10K type strain sequencing project: providing services to taxonomists for standard genome sequencing and annotation.</title>
        <authorList>
            <consortium name="The Broad Institute Genomics Platform"/>
            <consortium name="The Broad Institute Genome Sequencing Center for Infectious Disease"/>
            <person name="Wu L."/>
            <person name="Ma J."/>
        </authorList>
    </citation>
    <scope>NUCLEOTIDE SEQUENCE [LARGE SCALE GENOMIC DNA]</scope>
    <source>
        <strain evidence="4">CGMCC 4.1641</strain>
    </source>
</reference>